<dbReference type="AlphaFoldDB" id="A0AAW2UIU9"/>
<feature type="compositionally biased region" description="Polar residues" evidence="1">
    <location>
        <begin position="26"/>
        <end position="40"/>
    </location>
</feature>
<dbReference type="EMBL" id="JACGWN010000012">
    <property type="protein sequence ID" value="KAL0417096.1"/>
    <property type="molecule type" value="Genomic_DNA"/>
</dbReference>
<reference evidence="2" key="1">
    <citation type="submission" date="2020-06" db="EMBL/GenBank/DDBJ databases">
        <authorList>
            <person name="Li T."/>
            <person name="Hu X."/>
            <person name="Zhang T."/>
            <person name="Song X."/>
            <person name="Zhang H."/>
            <person name="Dai N."/>
            <person name="Sheng W."/>
            <person name="Hou X."/>
            <person name="Wei L."/>
        </authorList>
    </citation>
    <scope>NUCLEOTIDE SEQUENCE</scope>
    <source>
        <strain evidence="2">KEN1</strain>
        <tissue evidence="2">Leaf</tissue>
    </source>
</reference>
<feature type="region of interest" description="Disordered" evidence="1">
    <location>
        <begin position="26"/>
        <end position="60"/>
    </location>
</feature>
<gene>
    <name evidence="2" type="ORF">Slati_3541500</name>
</gene>
<proteinExistence type="predicted"/>
<reference evidence="2" key="2">
    <citation type="journal article" date="2024" name="Plant">
        <title>Genomic evolution and insights into agronomic trait innovations of Sesamum species.</title>
        <authorList>
            <person name="Miao H."/>
            <person name="Wang L."/>
            <person name="Qu L."/>
            <person name="Liu H."/>
            <person name="Sun Y."/>
            <person name="Le M."/>
            <person name="Wang Q."/>
            <person name="Wei S."/>
            <person name="Zheng Y."/>
            <person name="Lin W."/>
            <person name="Duan Y."/>
            <person name="Cao H."/>
            <person name="Xiong S."/>
            <person name="Wang X."/>
            <person name="Wei L."/>
            <person name="Li C."/>
            <person name="Ma Q."/>
            <person name="Ju M."/>
            <person name="Zhao R."/>
            <person name="Li G."/>
            <person name="Mu C."/>
            <person name="Tian Q."/>
            <person name="Mei H."/>
            <person name="Zhang T."/>
            <person name="Gao T."/>
            <person name="Zhang H."/>
        </authorList>
    </citation>
    <scope>NUCLEOTIDE SEQUENCE</scope>
    <source>
        <strain evidence="2">KEN1</strain>
    </source>
</reference>
<protein>
    <submittedName>
        <fullName evidence="2">Uncharacterized protein</fullName>
    </submittedName>
</protein>
<name>A0AAW2UIU9_9LAMI</name>
<accession>A0AAW2UIU9</accession>
<comment type="caution">
    <text evidence="2">The sequence shown here is derived from an EMBL/GenBank/DDBJ whole genome shotgun (WGS) entry which is preliminary data.</text>
</comment>
<organism evidence="2">
    <name type="scientific">Sesamum latifolium</name>
    <dbReference type="NCBI Taxonomy" id="2727402"/>
    <lineage>
        <taxon>Eukaryota</taxon>
        <taxon>Viridiplantae</taxon>
        <taxon>Streptophyta</taxon>
        <taxon>Embryophyta</taxon>
        <taxon>Tracheophyta</taxon>
        <taxon>Spermatophyta</taxon>
        <taxon>Magnoliopsida</taxon>
        <taxon>eudicotyledons</taxon>
        <taxon>Gunneridae</taxon>
        <taxon>Pentapetalae</taxon>
        <taxon>asterids</taxon>
        <taxon>lamiids</taxon>
        <taxon>Lamiales</taxon>
        <taxon>Pedaliaceae</taxon>
        <taxon>Sesamum</taxon>
    </lineage>
</organism>
<sequence length="60" mass="6732">MEDRIDRLEEMMANMMVIMREMRASSSIAGPSQPTASSTVLAWPPIEPQPLHDDEMGDLD</sequence>
<evidence type="ECO:0000313" key="2">
    <source>
        <dbReference type="EMBL" id="KAL0417096.1"/>
    </source>
</evidence>
<evidence type="ECO:0000256" key="1">
    <source>
        <dbReference type="SAM" id="MobiDB-lite"/>
    </source>
</evidence>